<dbReference type="GO" id="GO:0005829">
    <property type="term" value="C:cytosol"/>
    <property type="evidence" value="ECO:0007669"/>
    <property type="project" value="TreeGrafter"/>
</dbReference>
<evidence type="ECO:0000256" key="3">
    <source>
        <dbReference type="ARBA" id="ARBA00023004"/>
    </source>
</evidence>
<evidence type="ECO:0000256" key="2">
    <source>
        <dbReference type="ARBA" id="ARBA00022723"/>
    </source>
</evidence>
<feature type="region of interest" description="Disordered" evidence="5">
    <location>
        <begin position="101"/>
        <end position="127"/>
    </location>
</feature>
<evidence type="ECO:0000313" key="7">
    <source>
        <dbReference type="EMBL" id="GAX84470.1"/>
    </source>
</evidence>
<keyword evidence="2" id="KW-0479">Metal-binding</keyword>
<keyword evidence="4" id="KW-0411">Iron-sulfur</keyword>
<keyword evidence="3" id="KW-0408">Iron</keyword>
<dbReference type="InterPro" id="IPR036249">
    <property type="entry name" value="Thioredoxin-like_sf"/>
</dbReference>
<dbReference type="OrthoDB" id="415696at2759"/>
<dbReference type="PANTHER" id="PTHR10293:SF73">
    <property type="entry name" value="GLUTAREDOXIN-3"/>
    <property type="match status" value="1"/>
</dbReference>
<dbReference type="GO" id="GO:0005634">
    <property type="term" value="C:nucleus"/>
    <property type="evidence" value="ECO:0007669"/>
    <property type="project" value="TreeGrafter"/>
</dbReference>
<dbReference type="Gene3D" id="3.40.30.10">
    <property type="entry name" value="Glutaredoxin"/>
    <property type="match status" value="4"/>
</dbReference>
<dbReference type="GO" id="GO:0006879">
    <property type="term" value="P:intracellular iron ion homeostasis"/>
    <property type="evidence" value="ECO:0007669"/>
    <property type="project" value="TreeGrafter"/>
</dbReference>
<comment type="similarity">
    <text evidence="1">Belongs to the glutaredoxin family. CGFS subfamily.</text>
</comment>
<evidence type="ECO:0000256" key="4">
    <source>
        <dbReference type="ARBA" id="ARBA00023014"/>
    </source>
</evidence>
<dbReference type="STRING" id="1157962.A0A250XNU9"/>
<dbReference type="InterPro" id="IPR033658">
    <property type="entry name" value="GRX_PICOT-like"/>
</dbReference>
<dbReference type="EMBL" id="BEGY01000126">
    <property type="protein sequence ID" value="GAX84470.1"/>
    <property type="molecule type" value="Genomic_DNA"/>
</dbReference>
<dbReference type="PANTHER" id="PTHR10293">
    <property type="entry name" value="GLUTAREDOXIN FAMILY MEMBER"/>
    <property type="match status" value="1"/>
</dbReference>
<dbReference type="InterPro" id="IPR002109">
    <property type="entry name" value="Glutaredoxin"/>
</dbReference>
<dbReference type="NCBIfam" id="TIGR00365">
    <property type="entry name" value="Grx4 family monothiol glutaredoxin"/>
    <property type="match status" value="3"/>
</dbReference>
<name>A0A250XNU9_9CHLO</name>
<dbReference type="PROSITE" id="PS51354">
    <property type="entry name" value="GLUTAREDOXIN_2"/>
    <property type="match status" value="3"/>
</dbReference>
<evidence type="ECO:0000256" key="1">
    <source>
        <dbReference type="ARBA" id="ARBA00008983"/>
    </source>
</evidence>
<evidence type="ECO:0000259" key="6">
    <source>
        <dbReference type="PROSITE" id="PS51352"/>
    </source>
</evidence>
<evidence type="ECO:0000256" key="5">
    <source>
        <dbReference type="SAM" id="MobiDB-lite"/>
    </source>
</evidence>
<comment type="caution">
    <text evidence="7">The sequence shown here is derived from an EMBL/GenBank/DDBJ whole genome shotgun (WGS) entry which is preliminary data.</text>
</comment>
<dbReference type="CDD" id="cd02984">
    <property type="entry name" value="TRX_PICOT"/>
    <property type="match status" value="1"/>
</dbReference>
<keyword evidence="8" id="KW-1185">Reference proteome</keyword>
<sequence>MSPTDVKTLGDLNNIGKLVLHFWAEWSEPCKHMDTVFQQLATEFSSKGVQFKRVEAEGLDDVTSLFEVSSVPTFVFLRDGKLVDKLEGADVPLLTQKTTGFASSIDPSPPIHGNGTQASSTPPGSTPDVSGRIKFILTSNPIVLFMKGTADAPRCGFSAQVLEALNKIEASVHCVDILMDDALRQGVKAYSDWPTYPQLFVKGELVGGCDIINEMSTTGALQQFLIDKIGPAYRKAAAKVAESKEELIARIKRLTESDAVMLFMKGSPEAPKCGFSRKVVDALRGVEAKFGSFDILSDEAVRTGLKEYSSWPTYPQLYVKGELVGGCDIILEMQSSGELKKLMEDKLGPNFNHASLAPVSTAMAAVYTPATTAVVSEASLPNETKEQLMSRIKGLVEAQPVMLFMKGDPEAPKCGFSRKVADALKVNEIPFGSFDILSDEAIRTGLKEYSSWPTYPQLYVKGELLGGCDIILEMQAAGQLKLSVDEMLGK</sequence>
<dbReference type="PROSITE" id="PS51352">
    <property type="entry name" value="THIOREDOXIN_2"/>
    <property type="match status" value="1"/>
</dbReference>
<protein>
    <recommendedName>
        <fullName evidence="6">Thioredoxin domain-containing protein</fullName>
    </recommendedName>
</protein>
<dbReference type="FunFam" id="3.40.30.10:FF:000012">
    <property type="entry name" value="Monothiol glutaredoxin"/>
    <property type="match status" value="2"/>
</dbReference>
<dbReference type="InterPro" id="IPR004480">
    <property type="entry name" value="Monothiol_GRX-rel"/>
</dbReference>
<dbReference type="Proteomes" id="UP000232323">
    <property type="component" value="Unassembled WGS sequence"/>
</dbReference>
<reference evidence="7 8" key="1">
    <citation type="submission" date="2017-08" db="EMBL/GenBank/DDBJ databases">
        <title>Acidophilic green algal genome provides insights into adaptation to an acidic environment.</title>
        <authorList>
            <person name="Hirooka S."/>
            <person name="Hirose Y."/>
            <person name="Kanesaki Y."/>
            <person name="Higuchi S."/>
            <person name="Fujiwara T."/>
            <person name="Onuma R."/>
            <person name="Era A."/>
            <person name="Ohbayashi R."/>
            <person name="Uzuka A."/>
            <person name="Nozaki H."/>
            <person name="Yoshikawa H."/>
            <person name="Miyagishima S.Y."/>
        </authorList>
    </citation>
    <scope>NUCLEOTIDE SEQUENCE [LARGE SCALE GENOMIC DNA]</scope>
    <source>
        <strain evidence="7 8">NIES-2499</strain>
    </source>
</reference>
<feature type="domain" description="Thioredoxin" evidence="6">
    <location>
        <begin position="1"/>
        <end position="103"/>
    </location>
</feature>
<dbReference type="SUPFAM" id="SSF52833">
    <property type="entry name" value="Thioredoxin-like"/>
    <property type="match status" value="4"/>
</dbReference>
<proteinExistence type="inferred from homology"/>
<feature type="compositionally biased region" description="Polar residues" evidence="5">
    <location>
        <begin position="114"/>
        <end position="123"/>
    </location>
</feature>
<organism evidence="7 8">
    <name type="scientific">Chlamydomonas eustigma</name>
    <dbReference type="NCBI Taxonomy" id="1157962"/>
    <lineage>
        <taxon>Eukaryota</taxon>
        <taxon>Viridiplantae</taxon>
        <taxon>Chlorophyta</taxon>
        <taxon>core chlorophytes</taxon>
        <taxon>Chlorophyceae</taxon>
        <taxon>CS clade</taxon>
        <taxon>Chlamydomonadales</taxon>
        <taxon>Chlamydomonadaceae</taxon>
        <taxon>Chlamydomonas</taxon>
    </lineage>
</organism>
<accession>A0A250XNU9</accession>
<gene>
    <name evidence="7" type="ORF">CEUSTIGMA_g11890.t1</name>
</gene>
<dbReference type="GO" id="GO:0051536">
    <property type="term" value="F:iron-sulfur cluster binding"/>
    <property type="evidence" value="ECO:0007669"/>
    <property type="project" value="UniProtKB-KW"/>
</dbReference>
<dbReference type="InterPro" id="IPR013766">
    <property type="entry name" value="Thioredoxin_domain"/>
</dbReference>
<dbReference type="Pfam" id="PF00085">
    <property type="entry name" value="Thioredoxin"/>
    <property type="match status" value="1"/>
</dbReference>
<evidence type="ECO:0000313" key="8">
    <source>
        <dbReference type="Proteomes" id="UP000232323"/>
    </source>
</evidence>
<dbReference type="CDD" id="cd03028">
    <property type="entry name" value="GRX_PICOT_like"/>
    <property type="match status" value="3"/>
</dbReference>
<dbReference type="AlphaFoldDB" id="A0A250XNU9"/>
<dbReference type="GO" id="GO:0046872">
    <property type="term" value="F:metal ion binding"/>
    <property type="evidence" value="ECO:0007669"/>
    <property type="project" value="UniProtKB-KW"/>
</dbReference>
<dbReference type="Pfam" id="PF00462">
    <property type="entry name" value="Glutaredoxin"/>
    <property type="match status" value="3"/>
</dbReference>